<proteinExistence type="predicted"/>
<dbReference type="InterPro" id="IPR008279">
    <property type="entry name" value="PEP-util_enz_mobile_dom"/>
</dbReference>
<dbReference type="InterPro" id="IPR051549">
    <property type="entry name" value="PEP_Utilizing_Enz"/>
</dbReference>
<sequence length="129" mass="12860">MEGGRLWILQVRPVTVPPALPATTPTTGVGGSAGVATGRAGVVGGVDQFGKLRRGDVLVCRSTDPAWTPLLTVASAVVTEVGGVLSHAAIVARELGIPAVLGVDGATVLFADGDRLVVDGTRGTVVPAV</sequence>
<dbReference type="PANTHER" id="PTHR43615">
    <property type="entry name" value="PHOSPHOENOLPYRUVATE SYNTHASE-RELATED"/>
    <property type="match status" value="1"/>
</dbReference>
<dbReference type="AlphaFoldDB" id="A0A919U1P4"/>
<dbReference type="EMBL" id="BONK01000007">
    <property type="protein sequence ID" value="GIG21591.1"/>
    <property type="molecule type" value="Genomic_DNA"/>
</dbReference>
<keyword evidence="3" id="KW-1185">Reference proteome</keyword>
<dbReference type="InterPro" id="IPR036637">
    <property type="entry name" value="Phosphohistidine_dom_sf"/>
</dbReference>
<evidence type="ECO:0000313" key="2">
    <source>
        <dbReference type="EMBL" id="GIG21591.1"/>
    </source>
</evidence>
<evidence type="ECO:0000313" key="3">
    <source>
        <dbReference type="Proteomes" id="UP000632740"/>
    </source>
</evidence>
<reference evidence="2" key="1">
    <citation type="submission" date="2021-01" db="EMBL/GenBank/DDBJ databases">
        <title>Whole genome shotgun sequence of Cellulomonas chitinilytica NBRC 110799.</title>
        <authorList>
            <person name="Komaki H."/>
            <person name="Tamura T."/>
        </authorList>
    </citation>
    <scope>NUCLEOTIDE SEQUENCE</scope>
    <source>
        <strain evidence="2">NBRC 110799</strain>
    </source>
</reference>
<gene>
    <name evidence="2" type="ORF">Cch01nite_23150</name>
</gene>
<evidence type="ECO:0000259" key="1">
    <source>
        <dbReference type="Pfam" id="PF00391"/>
    </source>
</evidence>
<dbReference type="Proteomes" id="UP000632740">
    <property type="component" value="Unassembled WGS sequence"/>
</dbReference>
<dbReference type="PANTHER" id="PTHR43615:SF1">
    <property type="entry name" value="PPDK_N DOMAIN-CONTAINING PROTEIN"/>
    <property type="match status" value="1"/>
</dbReference>
<dbReference type="Pfam" id="PF00391">
    <property type="entry name" value="PEP-utilizers"/>
    <property type="match status" value="1"/>
</dbReference>
<comment type="caution">
    <text evidence="2">The sequence shown here is derived from an EMBL/GenBank/DDBJ whole genome shotgun (WGS) entry which is preliminary data.</text>
</comment>
<protein>
    <recommendedName>
        <fullName evidence="1">PEP-utilising enzyme mobile domain-containing protein</fullName>
    </recommendedName>
</protein>
<dbReference type="GO" id="GO:0016772">
    <property type="term" value="F:transferase activity, transferring phosphorus-containing groups"/>
    <property type="evidence" value="ECO:0007669"/>
    <property type="project" value="InterPro"/>
</dbReference>
<accession>A0A919U1P4</accession>
<organism evidence="2 3">
    <name type="scientific">Cellulomonas chitinilytica</name>
    <dbReference type="NCBI Taxonomy" id="398759"/>
    <lineage>
        <taxon>Bacteria</taxon>
        <taxon>Bacillati</taxon>
        <taxon>Actinomycetota</taxon>
        <taxon>Actinomycetes</taxon>
        <taxon>Micrococcales</taxon>
        <taxon>Cellulomonadaceae</taxon>
        <taxon>Cellulomonas</taxon>
    </lineage>
</organism>
<feature type="domain" description="PEP-utilising enzyme mobile" evidence="1">
    <location>
        <begin position="53"/>
        <end position="123"/>
    </location>
</feature>
<dbReference type="SUPFAM" id="SSF52009">
    <property type="entry name" value="Phosphohistidine domain"/>
    <property type="match status" value="1"/>
</dbReference>
<dbReference type="Gene3D" id="3.50.30.10">
    <property type="entry name" value="Phosphohistidine domain"/>
    <property type="match status" value="1"/>
</dbReference>
<name>A0A919U1P4_9CELL</name>